<dbReference type="Pfam" id="PF25975">
    <property type="entry name" value="CzcB_C"/>
    <property type="match status" value="1"/>
</dbReference>
<dbReference type="InterPro" id="IPR058636">
    <property type="entry name" value="Beta-barrel_YknX"/>
</dbReference>
<evidence type="ECO:0000256" key="3">
    <source>
        <dbReference type="SAM" id="Coils"/>
    </source>
</evidence>
<evidence type="ECO:0000259" key="5">
    <source>
        <dbReference type="Pfam" id="PF25975"/>
    </source>
</evidence>
<dbReference type="InterPro" id="IPR050465">
    <property type="entry name" value="UPF0194_transport"/>
</dbReference>
<dbReference type="Pfam" id="PF25990">
    <property type="entry name" value="Beta-barrel_YknX"/>
    <property type="match status" value="1"/>
</dbReference>
<feature type="compositionally biased region" description="Low complexity" evidence="4">
    <location>
        <begin position="450"/>
        <end position="461"/>
    </location>
</feature>
<evidence type="ECO:0000259" key="6">
    <source>
        <dbReference type="Pfam" id="PF25990"/>
    </source>
</evidence>
<organism evidence="7">
    <name type="scientific">uncultured marine bacterium MedDCM-OCT-S04-C109</name>
    <dbReference type="NCBI Taxonomy" id="743050"/>
    <lineage>
        <taxon>Bacteria</taxon>
        <taxon>environmental samples</taxon>
    </lineage>
</organism>
<feature type="coiled-coil region" evidence="3">
    <location>
        <begin position="120"/>
        <end position="154"/>
    </location>
</feature>
<dbReference type="Gene3D" id="2.40.420.20">
    <property type="match status" value="1"/>
</dbReference>
<feature type="domain" description="YknX-like beta-barrel" evidence="6">
    <location>
        <begin position="302"/>
        <end position="374"/>
    </location>
</feature>
<protein>
    <submittedName>
        <fullName evidence="7">Secretion protein HlyD</fullName>
    </submittedName>
</protein>
<feature type="domain" description="CzcB-like C-terminal circularly permuted SH3-like" evidence="5">
    <location>
        <begin position="384"/>
        <end position="434"/>
    </location>
</feature>
<reference evidence="7" key="1">
    <citation type="journal article" date="2010" name="ISME J.">
        <title>Metagenome of the Mediterranean deep chlorophyll maximum studied by direct and fosmid library 454 pyrosequencing.</title>
        <authorList>
            <person name="Ghai R."/>
            <person name="Martin-Cuadrado A.B."/>
            <person name="Molto A.G."/>
            <person name="Heredia I.G."/>
            <person name="Cabrera R."/>
            <person name="Martin J."/>
            <person name="Verdu M."/>
            <person name="Deschamps P."/>
            <person name="Moreira D."/>
            <person name="Lopez-Garcia P."/>
            <person name="Mira A."/>
            <person name="Rodriguez-Valera F."/>
        </authorList>
    </citation>
    <scope>NUCLEOTIDE SEQUENCE</scope>
</reference>
<comment type="subcellular location">
    <subcellularLocation>
        <location evidence="1">Cell envelope</location>
    </subcellularLocation>
</comment>
<dbReference type="AlphaFoldDB" id="D6PCJ4"/>
<accession>D6PCJ4</accession>
<dbReference type="EMBL" id="GU942983">
    <property type="protein sequence ID" value="ADD93445.1"/>
    <property type="molecule type" value="Genomic_DNA"/>
</dbReference>
<dbReference type="PANTHER" id="PTHR32347">
    <property type="entry name" value="EFFLUX SYSTEM COMPONENT YKNX-RELATED"/>
    <property type="match status" value="1"/>
</dbReference>
<dbReference type="PANTHER" id="PTHR32347:SF23">
    <property type="entry name" value="BLL5650 PROTEIN"/>
    <property type="match status" value="1"/>
</dbReference>
<evidence type="ECO:0000256" key="1">
    <source>
        <dbReference type="ARBA" id="ARBA00004196"/>
    </source>
</evidence>
<dbReference type="Gene3D" id="2.40.30.170">
    <property type="match status" value="1"/>
</dbReference>
<feature type="coiled-coil region" evidence="3">
    <location>
        <begin position="190"/>
        <end position="249"/>
    </location>
</feature>
<name>D6PCJ4_9BACT</name>
<dbReference type="InterPro" id="IPR058649">
    <property type="entry name" value="CzcB_C"/>
</dbReference>
<dbReference type="GO" id="GO:0030313">
    <property type="term" value="C:cell envelope"/>
    <property type="evidence" value="ECO:0007669"/>
    <property type="project" value="UniProtKB-SubCell"/>
</dbReference>
<evidence type="ECO:0000313" key="7">
    <source>
        <dbReference type="EMBL" id="ADD93445.1"/>
    </source>
</evidence>
<sequence length="461" mass="51994">MYLANVPTADKPAGKAEQRAFEEALRTANPDLDWENLGLGQTVQIPGALLVKFEDADLRDKILHQEKAVADAERDLGNAKKDLALRRIETASANRQAALDVEFSQQDLDRYIEGDTPLQLLKMEGDIALAEEEIKRAEEKLASTRKLREKVMRLHWKCRATNSPSRNNKQHYTDQKQQELFLKFEQPQQKKRYEAKLDQATVEQQRTIQKSNTLVESAEGTVLRRTEGLKAQQERLVLYKEQLVKSEMRAPQDGLVIYARSSSRYNDTYIKEGALIRKGYSVIDLPDISELMAVVQVHESFVRHIKTDQKAVVRIDSLPDREFHGVVRHVAPTPDARRKYYESISVYDTHVWIQDENSQLPEDLKPGVSAKAEIIVAELNDVMMVPVQSVTTYKGQKVVQVKRGENVVVVPVKTGQFNNRFIEIKDGLKEGDQVSLAPNIDENSAPQGDSSPSPAIASAGS</sequence>
<proteinExistence type="predicted"/>
<evidence type="ECO:0000256" key="2">
    <source>
        <dbReference type="ARBA" id="ARBA00023054"/>
    </source>
</evidence>
<keyword evidence="2 3" id="KW-0175">Coiled coil</keyword>
<feature type="region of interest" description="Disordered" evidence="4">
    <location>
        <begin position="436"/>
        <end position="461"/>
    </location>
</feature>
<evidence type="ECO:0000256" key="4">
    <source>
        <dbReference type="SAM" id="MobiDB-lite"/>
    </source>
</evidence>